<feature type="transmembrane region" description="Helical" evidence="1">
    <location>
        <begin position="21"/>
        <end position="42"/>
    </location>
</feature>
<name>A0A7Z7NPV6_9BURK</name>
<comment type="caution">
    <text evidence="2">The sequence shown here is derived from an EMBL/GenBank/DDBJ whole genome shotgun (WGS) entry which is preliminary data.</text>
</comment>
<sequence length="413" mass="43246">MLTQSYPAHAGREANDRHLRPWAYTALALLSSAGGVAAALITTRFFVLGLERTETDEPARQALIAAGALMVAVELLAFGLAALLPRTALRAARFKLVGLGLALLAFEAGTLYVTQVAMVRTSQAATHGQNTRIQELRASIAAQREAAAALRETAARQAQSSNVWIREAAAKQARQALKVEANLAGPVTELARLEAASAPTLADTLGEQGMIAYAVCRSLLIVLMGVVLFAVAGALLRARRTVINAVGPCEPEVVAEPVSQPLPTMRSAGGRFAAAPLAALAAAPAAFAQPQVTVQTTAPAERPTVATPMQSTASTMMRRADAVETEPQQAQHRAVVTHRAVQDSGTGEDDGARFQRVRADILAGRLKPSLRAVYAAHGATQAVARRYLAAMETSGEIQRVGQGYALSDASPGA</sequence>
<protein>
    <submittedName>
        <fullName evidence="2">Uncharacterized protein</fullName>
    </submittedName>
</protein>
<evidence type="ECO:0000313" key="2">
    <source>
        <dbReference type="EMBL" id="SPC25623.1"/>
    </source>
</evidence>
<keyword evidence="1" id="KW-0812">Transmembrane</keyword>
<feature type="transmembrane region" description="Helical" evidence="1">
    <location>
        <begin position="62"/>
        <end position="84"/>
    </location>
</feature>
<keyword evidence="1" id="KW-0472">Membrane</keyword>
<dbReference type="Proteomes" id="UP000257139">
    <property type="component" value="Unassembled WGS sequence"/>
</dbReference>
<dbReference type="RefSeq" id="WP_116328364.1">
    <property type="nucleotide sequence ID" value="NZ_OFSW01000032.1"/>
</dbReference>
<dbReference type="EMBL" id="OGUU01000045">
    <property type="protein sequence ID" value="SPC25623.1"/>
    <property type="molecule type" value="Genomic_DNA"/>
</dbReference>
<evidence type="ECO:0000313" key="3">
    <source>
        <dbReference type="Proteomes" id="UP000257139"/>
    </source>
</evidence>
<organism evidence="2 3">
    <name type="scientific">Cupriavidus taiwanensis</name>
    <dbReference type="NCBI Taxonomy" id="164546"/>
    <lineage>
        <taxon>Bacteria</taxon>
        <taxon>Pseudomonadati</taxon>
        <taxon>Pseudomonadota</taxon>
        <taxon>Betaproteobacteria</taxon>
        <taxon>Burkholderiales</taxon>
        <taxon>Burkholderiaceae</taxon>
        <taxon>Cupriavidus</taxon>
    </lineage>
</organism>
<proteinExistence type="predicted"/>
<feature type="transmembrane region" description="Helical" evidence="1">
    <location>
        <begin position="96"/>
        <end position="114"/>
    </location>
</feature>
<accession>A0A7Z7NPV6</accession>
<reference evidence="2 3" key="1">
    <citation type="submission" date="2018-01" db="EMBL/GenBank/DDBJ databases">
        <authorList>
            <person name="Clerissi C."/>
        </authorList>
    </citation>
    <scope>NUCLEOTIDE SEQUENCE [LARGE SCALE GENOMIC DNA]</scope>
    <source>
        <strain evidence="2">Cupriavidus taiwanensis STM 6021</strain>
    </source>
</reference>
<dbReference type="AlphaFoldDB" id="A0A7Z7NPV6"/>
<evidence type="ECO:0000256" key="1">
    <source>
        <dbReference type="SAM" id="Phobius"/>
    </source>
</evidence>
<gene>
    <name evidence="2" type="ORF">CBM2594_U10124</name>
</gene>
<feature type="transmembrane region" description="Helical" evidence="1">
    <location>
        <begin position="210"/>
        <end position="236"/>
    </location>
</feature>
<keyword evidence="1" id="KW-1133">Transmembrane helix</keyword>